<dbReference type="Proteomes" id="UP000318405">
    <property type="component" value="Unassembled WGS sequence"/>
</dbReference>
<dbReference type="PANTHER" id="PTHR48207">
    <property type="entry name" value="SUCCINATE--HYDROXYMETHYLGLUTARATE COA-TRANSFERASE"/>
    <property type="match status" value="1"/>
</dbReference>
<keyword evidence="1 2" id="KW-0808">Transferase</keyword>
<dbReference type="SUPFAM" id="SSF89796">
    <property type="entry name" value="CoA-transferase family III (CaiB/BaiF)"/>
    <property type="match status" value="1"/>
</dbReference>
<dbReference type="InterPro" id="IPR050483">
    <property type="entry name" value="CoA-transferase_III_domain"/>
</dbReference>
<accession>A0A556AB84</accession>
<dbReference type="Pfam" id="PF02515">
    <property type="entry name" value="CoA_transf_3"/>
    <property type="match status" value="1"/>
</dbReference>
<protein>
    <submittedName>
        <fullName evidence="2">CoA transferase</fullName>
    </submittedName>
</protein>
<gene>
    <name evidence="2" type="ORF">FOZ76_20145</name>
</gene>
<dbReference type="GO" id="GO:0008410">
    <property type="term" value="F:CoA-transferase activity"/>
    <property type="evidence" value="ECO:0007669"/>
    <property type="project" value="TreeGrafter"/>
</dbReference>
<name>A0A556AB84_9BURK</name>
<sequence length="384" mass="40959">MSHAPAQPLAGIRVLELGQVLAGPFAGSILADLGAEVLKIERVEGGDDARRMGRDFRHGDALTFHIFNRGKQSIALDLTAEPGLAAFETLAAQADILVHNLRPGVVEKLGIDGPALCARHPRLIYCEISAFGHAGEHAGKPGYEPLIQAYSGLSSTNGGPDDPPTRVGASICDQGSGMWAVLGALALLQRRHLTGRGGIVQTSLLETALSWAAQKADAYVNEGKLPERHASGHPGMVPYEAFDTADLPVLVCCGNDRLFAKFAQLMEHDDWLADERYATNRARLQHKEPLLAQIRERLAQAPREVWLERLSAAGIPCAPVHSLPEALAEPHVQALGLHAQVPGEDFTLTALPLSLDGQRPLPAHAAPRLGEHNACHGIAAHPAP</sequence>
<dbReference type="InterPro" id="IPR044855">
    <property type="entry name" value="CoA-Trfase_III_dom3_sf"/>
</dbReference>
<dbReference type="AlphaFoldDB" id="A0A556AB84"/>
<reference evidence="2 3" key="1">
    <citation type="submission" date="2019-07" db="EMBL/GenBank/DDBJ databases">
        <title>Qingshengfaniella alkalisoli gen. nov., sp. nov., isolated from saline soil.</title>
        <authorList>
            <person name="Xu L."/>
            <person name="Huang X.-X."/>
            <person name="Sun J.-Q."/>
        </authorList>
    </citation>
    <scope>NUCLEOTIDE SEQUENCE [LARGE SCALE GENOMIC DNA]</scope>
    <source>
        <strain evidence="2 3">DSM 27279</strain>
    </source>
</reference>
<proteinExistence type="predicted"/>
<dbReference type="OrthoDB" id="5294844at2"/>
<dbReference type="InterPro" id="IPR023606">
    <property type="entry name" value="CoA-Trfase_III_dom_1_sf"/>
</dbReference>
<dbReference type="EMBL" id="VLTJ01000039">
    <property type="protein sequence ID" value="TSH90154.1"/>
    <property type="molecule type" value="Genomic_DNA"/>
</dbReference>
<keyword evidence="3" id="KW-1185">Reference proteome</keyword>
<dbReference type="InterPro" id="IPR003673">
    <property type="entry name" value="CoA-Trfase_fam_III"/>
</dbReference>
<evidence type="ECO:0000313" key="2">
    <source>
        <dbReference type="EMBL" id="TSH90154.1"/>
    </source>
</evidence>
<dbReference type="Gene3D" id="3.40.50.10540">
    <property type="entry name" value="Crotonobetainyl-coa:carnitine coa-transferase, domain 1"/>
    <property type="match status" value="1"/>
</dbReference>
<evidence type="ECO:0000256" key="1">
    <source>
        <dbReference type="ARBA" id="ARBA00022679"/>
    </source>
</evidence>
<evidence type="ECO:0000313" key="3">
    <source>
        <dbReference type="Proteomes" id="UP000318405"/>
    </source>
</evidence>
<organism evidence="2 3">
    <name type="scientific">Verticiella sediminum</name>
    <dbReference type="NCBI Taxonomy" id="1247510"/>
    <lineage>
        <taxon>Bacteria</taxon>
        <taxon>Pseudomonadati</taxon>
        <taxon>Pseudomonadota</taxon>
        <taxon>Betaproteobacteria</taxon>
        <taxon>Burkholderiales</taxon>
        <taxon>Alcaligenaceae</taxon>
        <taxon>Verticiella</taxon>
    </lineage>
</organism>
<dbReference type="Gene3D" id="3.30.1540.10">
    <property type="entry name" value="formyl-coa transferase, domain 3"/>
    <property type="match status" value="1"/>
</dbReference>
<comment type="caution">
    <text evidence="2">The sequence shown here is derived from an EMBL/GenBank/DDBJ whole genome shotgun (WGS) entry which is preliminary data.</text>
</comment>
<dbReference type="RefSeq" id="WP_143950068.1">
    <property type="nucleotide sequence ID" value="NZ_BAABMB010000003.1"/>
</dbReference>
<dbReference type="PANTHER" id="PTHR48207:SF3">
    <property type="entry name" value="SUCCINATE--HYDROXYMETHYLGLUTARATE COA-TRANSFERASE"/>
    <property type="match status" value="1"/>
</dbReference>